<protein>
    <submittedName>
        <fullName evidence="3">Transcription factor</fullName>
    </submittedName>
</protein>
<gene>
    <name evidence="3" type="ORF">GSI_15411</name>
</gene>
<dbReference type="PROSITE" id="PS00028">
    <property type="entry name" value="ZINC_FINGER_C2H2_1"/>
    <property type="match status" value="1"/>
</dbReference>
<proteinExistence type="predicted"/>
<feature type="region of interest" description="Disordered" evidence="1">
    <location>
        <begin position="139"/>
        <end position="179"/>
    </location>
</feature>
<name>A0A2G8RN30_9APHY</name>
<dbReference type="InterPro" id="IPR013087">
    <property type="entry name" value="Znf_C2H2_type"/>
</dbReference>
<feature type="domain" description="C2H2-type" evidence="2">
    <location>
        <begin position="215"/>
        <end position="235"/>
    </location>
</feature>
<sequence length="321" mass="34625">MQPSFVDPSLWAPSPSYGTTTAFPDPVACDPGASLDLFAAPPKQPEDLVDKLSKEWIRTQECAPPPEITAIDSDSIERIDFGFGLDFDFSGDIHTSGLDGFSFLDNHNALETETNTHAMAAGNWSPVFAALQPCTPSSLYQDSSSASPAPTSIPSSPSSSASSPASTSTSSSPSSSRSWSPYSPYFAGKRSVTQPSRNAQIPQHTAPKPARANECRYCHCRFGRPADVSRHEKTHFVGDYQYACLGVPVDEAGECDDTDIANGFMHDGKLMVHGCLTTFKDRRDSYRRHLATRGCPGSKAGYWANVKEVAAAKAKRKVNGY</sequence>
<comment type="caution">
    <text evidence="3">The sequence shown here is derived from an EMBL/GenBank/DDBJ whole genome shotgun (WGS) entry which is preliminary data.</text>
</comment>
<evidence type="ECO:0000313" key="4">
    <source>
        <dbReference type="Proteomes" id="UP000230002"/>
    </source>
</evidence>
<feature type="compositionally biased region" description="Low complexity" evidence="1">
    <location>
        <begin position="143"/>
        <end position="179"/>
    </location>
</feature>
<dbReference type="Proteomes" id="UP000230002">
    <property type="component" value="Unassembled WGS sequence"/>
</dbReference>
<evidence type="ECO:0000313" key="3">
    <source>
        <dbReference type="EMBL" id="PIL22718.1"/>
    </source>
</evidence>
<reference evidence="3 4" key="1">
    <citation type="journal article" date="2015" name="Sci. Rep.">
        <title>Chromosome-level genome map provides insights into diverse defense mechanisms in the medicinal fungus Ganoderma sinense.</title>
        <authorList>
            <person name="Zhu Y."/>
            <person name="Xu J."/>
            <person name="Sun C."/>
            <person name="Zhou S."/>
            <person name="Xu H."/>
            <person name="Nelson D.R."/>
            <person name="Qian J."/>
            <person name="Song J."/>
            <person name="Luo H."/>
            <person name="Xiang L."/>
            <person name="Li Y."/>
            <person name="Xu Z."/>
            <person name="Ji A."/>
            <person name="Wang L."/>
            <person name="Lu S."/>
            <person name="Hayward A."/>
            <person name="Sun W."/>
            <person name="Li X."/>
            <person name="Schwartz D.C."/>
            <person name="Wang Y."/>
            <person name="Chen S."/>
        </authorList>
    </citation>
    <scope>NUCLEOTIDE SEQUENCE [LARGE SCALE GENOMIC DNA]</scope>
    <source>
        <strain evidence="3 4">ZZ0214-1</strain>
    </source>
</reference>
<keyword evidence="4" id="KW-1185">Reference proteome</keyword>
<dbReference type="EMBL" id="AYKW01000069">
    <property type="protein sequence ID" value="PIL22718.1"/>
    <property type="molecule type" value="Genomic_DNA"/>
</dbReference>
<dbReference type="AlphaFoldDB" id="A0A2G8RN30"/>
<evidence type="ECO:0000256" key="1">
    <source>
        <dbReference type="SAM" id="MobiDB-lite"/>
    </source>
</evidence>
<accession>A0A2G8RN30</accession>
<evidence type="ECO:0000259" key="2">
    <source>
        <dbReference type="PROSITE" id="PS00028"/>
    </source>
</evidence>
<organism evidence="3 4">
    <name type="scientific">Ganoderma sinense ZZ0214-1</name>
    <dbReference type="NCBI Taxonomy" id="1077348"/>
    <lineage>
        <taxon>Eukaryota</taxon>
        <taxon>Fungi</taxon>
        <taxon>Dikarya</taxon>
        <taxon>Basidiomycota</taxon>
        <taxon>Agaricomycotina</taxon>
        <taxon>Agaricomycetes</taxon>
        <taxon>Polyporales</taxon>
        <taxon>Polyporaceae</taxon>
        <taxon>Ganoderma</taxon>
    </lineage>
</organism>